<dbReference type="InterPro" id="IPR013830">
    <property type="entry name" value="SGNH_hydro"/>
</dbReference>
<evidence type="ECO:0000313" key="2">
    <source>
        <dbReference type="EMBL" id="MCX7570545.1"/>
    </source>
</evidence>
<keyword evidence="2" id="KW-0378">Hydrolase</keyword>
<feature type="domain" description="SGNH hydrolase-type esterase" evidence="1">
    <location>
        <begin position="6"/>
        <end position="204"/>
    </location>
</feature>
<proteinExistence type="predicted"/>
<dbReference type="Proteomes" id="UP001208017">
    <property type="component" value="Unassembled WGS sequence"/>
</dbReference>
<dbReference type="GO" id="GO:0016787">
    <property type="term" value="F:hydrolase activity"/>
    <property type="evidence" value="ECO:0007669"/>
    <property type="project" value="UniProtKB-KW"/>
</dbReference>
<keyword evidence="3" id="KW-1185">Reference proteome</keyword>
<protein>
    <submittedName>
        <fullName evidence="2">SGNH/GDSL hydrolase family protein</fullName>
    </submittedName>
</protein>
<dbReference type="EMBL" id="JAPMLT010000005">
    <property type="protein sequence ID" value="MCX7570545.1"/>
    <property type="molecule type" value="Genomic_DNA"/>
</dbReference>
<evidence type="ECO:0000313" key="3">
    <source>
        <dbReference type="Proteomes" id="UP001208017"/>
    </source>
</evidence>
<dbReference type="SUPFAM" id="SSF52266">
    <property type="entry name" value="SGNH hydrolase"/>
    <property type="match status" value="1"/>
</dbReference>
<organism evidence="2 3">
    <name type="scientific">Tumebacillus lacus</name>
    <dbReference type="NCBI Taxonomy" id="2995335"/>
    <lineage>
        <taxon>Bacteria</taxon>
        <taxon>Bacillati</taxon>
        <taxon>Bacillota</taxon>
        <taxon>Bacilli</taxon>
        <taxon>Bacillales</taxon>
        <taxon>Alicyclobacillaceae</taxon>
        <taxon>Tumebacillus</taxon>
    </lineage>
</organism>
<gene>
    <name evidence="2" type="ORF">OS242_11280</name>
</gene>
<comment type="caution">
    <text evidence="2">The sequence shown here is derived from an EMBL/GenBank/DDBJ whole genome shotgun (WGS) entry which is preliminary data.</text>
</comment>
<dbReference type="Gene3D" id="3.40.50.1110">
    <property type="entry name" value="SGNH hydrolase"/>
    <property type="match status" value="1"/>
</dbReference>
<evidence type="ECO:0000259" key="1">
    <source>
        <dbReference type="Pfam" id="PF13472"/>
    </source>
</evidence>
<sequence length="214" mass="23125">MFTYTALGDSVTAGQSARSRRLAYPALTACHLEERLQTRVVPFVLARPGWTSATLTAARFSLSSEPLRRADAISVWVGGNDVAQAGLSLARGGSRQVLETTLAAYGQHLHTLVQSIRAVSRARLVLCGQYNPFPHSPLAVQGIRSLNSITAAAAKRFGARYAPTDAWFAGREAELIYGYRTGHLEDVRTSPVLPIHPNDRGHAVIARQLTPLLG</sequence>
<dbReference type="RefSeq" id="WP_267151797.1">
    <property type="nucleotide sequence ID" value="NZ_JAPMLT010000005.1"/>
</dbReference>
<reference evidence="2 3" key="1">
    <citation type="submission" date="2022-11" db="EMBL/GenBank/DDBJ databases">
        <title>Study of microbial diversity in lake waters.</title>
        <authorList>
            <person name="Zhang J."/>
        </authorList>
    </citation>
    <scope>NUCLEOTIDE SEQUENCE [LARGE SCALE GENOMIC DNA]</scope>
    <source>
        <strain evidence="2 3">DT12</strain>
    </source>
</reference>
<accession>A0ABT3X0V9</accession>
<dbReference type="InterPro" id="IPR036514">
    <property type="entry name" value="SGNH_hydro_sf"/>
</dbReference>
<dbReference type="Pfam" id="PF13472">
    <property type="entry name" value="Lipase_GDSL_2"/>
    <property type="match status" value="1"/>
</dbReference>
<name>A0ABT3X0V9_9BACL</name>